<evidence type="ECO:0000313" key="2">
    <source>
        <dbReference type="Proteomes" id="UP001283361"/>
    </source>
</evidence>
<evidence type="ECO:0000313" key="1">
    <source>
        <dbReference type="EMBL" id="KAK3801353.1"/>
    </source>
</evidence>
<organism evidence="1 2">
    <name type="scientific">Elysia crispata</name>
    <name type="common">lettuce slug</name>
    <dbReference type="NCBI Taxonomy" id="231223"/>
    <lineage>
        <taxon>Eukaryota</taxon>
        <taxon>Metazoa</taxon>
        <taxon>Spiralia</taxon>
        <taxon>Lophotrochozoa</taxon>
        <taxon>Mollusca</taxon>
        <taxon>Gastropoda</taxon>
        <taxon>Heterobranchia</taxon>
        <taxon>Euthyneura</taxon>
        <taxon>Panpulmonata</taxon>
        <taxon>Sacoglossa</taxon>
        <taxon>Placobranchoidea</taxon>
        <taxon>Plakobranchidae</taxon>
        <taxon>Elysia</taxon>
    </lineage>
</organism>
<gene>
    <name evidence="1" type="ORF">RRG08_041206</name>
</gene>
<accession>A0AAE1B821</accession>
<dbReference type="Proteomes" id="UP001283361">
    <property type="component" value="Unassembled WGS sequence"/>
</dbReference>
<sequence length="75" mass="8773">MAVQLRAHWRKSVHYISFGALPLVEDPTQGIHNLRFWILKPTASITQIDYRKIKEIFLMLFESTACAIIKVLYLK</sequence>
<proteinExistence type="predicted"/>
<reference evidence="1" key="1">
    <citation type="journal article" date="2023" name="G3 (Bethesda)">
        <title>A reference genome for the long-term kleptoplast-retaining sea slug Elysia crispata morphotype clarki.</title>
        <authorList>
            <person name="Eastman K.E."/>
            <person name="Pendleton A.L."/>
            <person name="Shaikh M.A."/>
            <person name="Suttiyut T."/>
            <person name="Ogas R."/>
            <person name="Tomko P."/>
            <person name="Gavelis G."/>
            <person name="Widhalm J.R."/>
            <person name="Wisecaver J.H."/>
        </authorList>
    </citation>
    <scope>NUCLEOTIDE SEQUENCE</scope>
    <source>
        <strain evidence="1">ECLA1</strain>
    </source>
</reference>
<dbReference type="EMBL" id="JAWDGP010000328">
    <property type="protein sequence ID" value="KAK3801353.1"/>
    <property type="molecule type" value="Genomic_DNA"/>
</dbReference>
<protein>
    <submittedName>
        <fullName evidence="1">Uncharacterized protein</fullName>
    </submittedName>
</protein>
<dbReference type="AlphaFoldDB" id="A0AAE1B821"/>
<name>A0AAE1B821_9GAST</name>
<comment type="caution">
    <text evidence="1">The sequence shown here is derived from an EMBL/GenBank/DDBJ whole genome shotgun (WGS) entry which is preliminary data.</text>
</comment>
<keyword evidence="2" id="KW-1185">Reference proteome</keyword>